<dbReference type="OrthoDB" id="226127at2"/>
<reference evidence="1 2" key="1">
    <citation type="submission" date="2019-08" db="EMBL/GenBank/DDBJ databases">
        <title>Deep-cultivation of Planctomycetes and their phenomic and genomic characterization uncovers novel biology.</title>
        <authorList>
            <person name="Wiegand S."/>
            <person name="Jogler M."/>
            <person name="Boedeker C."/>
            <person name="Pinto D."/>
            <person name="Vollmers J."/>
            <person name="Rivas-Marin E."/>
            <person name="Kohn T."/>
            <person name="Peeters S.H."/>
            <person name="Heuer A."/>
            <person name="Rast P."/>
            <person name="Oberbeckmann S."/>
            <person name="Bunk B."/>
            <person name="Jeske O."/>
            <person name="Meyerdierks A."/>
            <person name="Storesund J.E."/>
            <person name="Kallscheuer N."/>
            <person name="Luecker S."/>
            <person name="Lage O.M."/>
            <person name="Pohl T."/>
            <person name="Merkel B.J."/>
            <person name="Hornburger P."/>
            <person name="Mueller R.-W."/>
            <person name="Bruemmer F."/>
            <person name="Labrenz M."/>
            <person name="Spormann A.M."/>
            <person name="Op den Camp H."/>
            <person name="Overmann J."/>
            <person name="Amann R."/>
            <person name="Jetten M.S.M."/>
            <person name="Mascher T."/>
            <person name="Medema M.H."/>
            <person name="Devos D.P."/>
            <person name="Kaster A.-K."/>
            <person name="Ovreas L."/>
            <person name="Rohde M."/>
            <person name="Galperin M.Y."/>
            <person name="Jogler C."/>
        </authorList>
    </citation>
    <scope>NUCLEOTIDE SEQUENCE [LARGE SCALE GENOMIC DNA]</scope>
    <source>
        <strain evidence="1 2">OJF2</strain>
    </source>
</reference>
<accession>A0A5B9WD91</accession>
<dbReference type="AlphaFoldDB" id="A0A5B9WD91"/>
<dbReference type="RefSeq" id="WP_148598058.1">
    <property type="nucleotide sequence ID" value="NZ_CP042997.1"/>
</dbReference>
<protein>
    <submittedName>
        <fullName evidence="1">Uncharacterized protein</fullName>
    </submittedName>
</protein>
<keyword evidence="2" id="KW-1185">Reference proteome</keyword>
<dbReference type="KEGG" id="agv:OJF2_72440"/>
<evidence type="ECO:0000313" key="1">
    <source>
        <dbReference type="EMBL" id="QEH38638.1"/>
    </source>
</evidence>
<organism evidence="1 2">
    <name type="scientific">Aquisphaera giovannonii</name>
    <dbReference type="NCBI Taxonomy" id="406548"/>
    <lineage>
        <taxon>Bacteria</taxon>
        <taxon>Pseudomonadati</taxon>
        <taxon>Planctomycetota</taxon>
        <taxon>Planctomycetia</taxon>
        <taxon>Isosphaerales</taxon>
        <taxon>Isosphaeraceae</taxon>
        <taxon>Aquisphaera</taxon>
    </lineage>
</organism>
<sequence>MAGSFDFDPYAAPLASPAADVGVYRYDPSQAGDLRYTLVPNVCCQSIQQREGPEPPVASFRYLLDDSDPSSGLPSQFEQLWPLAADGPYVLRNDERVVVLAGTPWGGVRVLFDGFVQVPSVALTPGSQEVSLLAVGVAIRAWDNPIGGRLERNADDPYGGDVVPVDLPTRFNPDGRPNCTPDGQGVSQADPSKRYPAFIDPNLSRNPDPRAFWTLGKFARYILAVHNDGRYIKNPDFTPIDAMLQARSPLAGAGFLDPADSGEYASNDVSIRDFDATNMPWPEALALQLGYAGFGMRFVTSQDGEGAPRTELEFYRKDAGRQTAPLDLELPTRGADLDPARCNVASLHLTRDARSIVNAISVETPPRRVEVSVVLAAGFTPAAGDESAGSRVRFLRANLSTADGDARRKYRVYVADEAGDGHWDNRSGAWTTSALDLSAIFPPGDGKRPSYARRLRPGSMTLLSRDSAGRPLRAQLALSRDYNGLAPALWDGSGTWQPITSSWDLLEDRLGILVTAEDPESWPIGEYTGPSPQEASRTLRGVTSQANPSPPNTRFFLRLTTVIDDDLMLPAVLGPRPASPTTFTLRRRIDARDHFRMETIAARSLYNPGSTAVVVRDDTELALAHARQLQAAHEFPPLTGSVTVPSLVTAFRVGDRIARINGRDISFQTSIGAGQGESPAYPVVVGLTWDFTGQRQATVLGLADRPSQAPQSA</sequence>
<gene>
    <name evidence="1" type="ORF">OJF2_72440</name>
</gene>
<name>A0A5B9WD91_9BACT</name>
<evidence type="ECO:0000313" key="2">
    <source>
        <dbReference type="Proteomes" id="UP000324233"/>
    </source>
</evidence>
<dbReference type="EMBL" id="CP042997">
    <property type="protein sequence ID" value="QEH38638.1"/>
    <property type="molecule type" value="Genomic_DNA"/>
</dbReference>
<dbReference type="Proteomes" id="UP000324233">
    <property type="component" value="Chromosome"/>
</dbReference>
<proteinExistence type="predicted"/>